<dbReference type="AlphaFoldDB" id="A0AAV0BAT0"/>
<evidence type="ECO:0000313" key="2">
    <source>
        <dbReference type="EMBL" id="CAH7684200.1"/>
    </source>
</evidence>
<keyword evidence="3" id="KW-1185">Reference proteome</keyword>
<evidence type="ECO:0000256" key="1">
    <source>
        <dbReference type="SAM" id="SignalP"/>
    </source>
</evidence>
<dbReference type="Proteomes" id="UP001153365">
    <property type="component" value="Unassembled WGS sequence"/>
</dbReference>
<reference evidence="2" key="1">
    <citation type="submission" date="2022-06" db="EMBL/GenBank/DDBJ databases">
        <authorList>
            <consortium name="SYNGENTA / RWTH Aachen University"/>
        </authorList>
    </citation>
    <scope>NUCLEOTIDE SEQUENCE</scope>
</reference>
<gene>
    <name evidence="2" type="ORF">PPACK8108_LOCUS18256</name>
</gene>
<feature type="chain" id="PRO_5043594636" evidence="1">
    <location>
        <begin position="21"/>
        <end position="691"/>
    </location>
</feature>
<name>A0AAV0BAT0_PHAPC</name>
<dbReference type="EMBL" id="CALTRL010005250">
    <property type="protein sequence ID" value="CAH7684200.1"/>
    <property type="molecule type" value="Genomic_DNA"/>
</dbReference>
<protein>
    <submittedName>
        <fullName evidence="2">Uncharacterized protein</fullName>
    </submittedName>
</protein>
<organism evidence="2 3">
    <name type="scientific">Phakopsora pachyrhizi</name>
    <name type="common">Asian soybean rust disease fungus</name>
    <dbReference type="NCBI Taxonomy" id="170000"/>
    <lineage>
        <taxon>Eukaryota</taxon>
        <taxon>Fungi</taxon>
        <taxon>Dikarya</taxon>
        <taxon>Basidiomycota</taxon>
        <taxon>Pucciniomycotina</taxon>
        <taxon>Pucciniomycetes</taxon>
        <taxon>Pucciniales</taxon>
        <taxon>Phakopsoraceae</taxon>
        <taxon>Phakopsora</taxon>
    </lineage>
</organism>
<keyword evidence="1" id="KW-0732">Signal</keyword>
<evidence type="ECO:0000313" key="3">
    <source>
        <dbReference type="Proteomes" id="UP001153365"/>
    </source>
</evidence>
<proteinExistence type="predicted"/>
<comment type="caution">
    <text evidence="2">The sequence shown here is derived from an EMBL/GenBank/DDBJ whole genome shotgun (WGS) entry which is preliminary data.</text>
</comment>
<feature type="signal peptide" evidence="1">
    <location>
        <begin position="1"/>
        <end position="20"/>
    </location>
</feature>
<accession>A0AAV0BAT0</accession>
<sequence>MLSTLKLNLILTCLELSSWSDGMQDAFQLIPIDGDGQQLPIAVLSVRNENLPLLQKSNFGGQGGNPMLPAFEPAEVDKKNYLLDNDNLFPHEHHDNIWSLIAHNPLGMHQLEQNKEGFNSDSMQAMPPHNLNKNLLNFSGPTYPMQPYGYPEMAEIDAKKCALLKTKDDKENLSKTSKKRGRDASETVYDNFWSFDGGFTHHYNQPESPQLGGFQEFSLSPTDVYFDEMYNFHTNVLQAESNQHMDQTTINLFNHQSIINPFEYPFAIKAPVAQIAASEITKSPFDSSHSSLEPNFEYLTPQVAHQAPINHNLPVLRQLEQNREDFNAALMQVMPPGSLNIEFSQIRNPKNLDENLLDVPGPSYPMPLSIYSETTEIDAEKGPLLRKIDGDKGMFETSKKRTSAALKTILKTFESTEEKKKQIVAILTENFGRYFGEDQPLAMKPIWRRYIHKRIISVQEEATDIRILEFGAKFDKGARKQIDEIKKGMRVFPMNNRKNICAQKLRMKVRLFYSITSIKWDLNNDLADKILKLVKKIEIPSGTDLVISCVHKNIEDIIIIATVIMKVISLFFSDHKNSNLFGDETNVLQYLGNFWINCFEKNPVENSSLIINKGLSVGNINYSGLQTIFLNLKTGVLLQKLRPVKKLQLTWSLISVRFGIFYPEKQTPVAEPNSTLINFIEGALLYFFMRS</sequence>